<evidence type="ECO:0000313" key="2">
    <source>
        <dbReference type="Proteomes" id="UP001162483"/>
    </source>
</evidence>
<feature type="non-terminal residue" evidence="1">
    <location>
        <position position="1"/>
    </location>
</feature>
<name>A0ABN9C1F9_9NEOB</name>
<evidence type="ECO:0000313" key="1">
    <source>
        <dbReference type="EMBL" id="CAI9553842.1"/>
    </source>
</evidence>
<dbReference type="EMBL" id="CATNWA010007349">
    <property type="protein sequence ID" value="CAI9553842.1"/>
    <property type="molecule type" value="Genomic_DNA"/>
</dbReference>
<organism evidence="1 2">
    <name type="scientific">Staurois parvus</name>
    <dbReference type="NCBI Taxonomy" id="386267"/>
    <lineage>
        <taxon>Eukaryota</taxon>
        <taxon>Metazoa</taxon>
        <taxon>Chordata</taxon>
        <taxon>Craniata</taxon>
        <taxon>Vertebrata</taxon>
        <taxon>Euteleostomi</taxon>
        <taxon>Amphibia</taxon>
        <taxon>Batrachia</taxon>
        <taxon>Anura</taxon>
        <taxon>Neobatrachia</taxon>
        <taxon>Ranoidea</taxon>
        <taxon>Ranidae</taxon>
        <taxon>Staurois</taxon>
    </lineage>
</organism>
<sequence length="68" mass="7028">ALLSHPVRSVVIGGALCPITADHISTTCQCSSVPALCAHPWPTCQCPSVPHSSAHLSYLSVSPISATY</sequence>
<proteinExistence type="predicted"/>
<accession>A0ABN9C1F9</accession>
<keyword evidence="2" id="KW-1185">Reference proteome</keyword>
<dbReference type="Proteomes" id="UP001162483">
    <property type="component" value="Unassembled WGS sequence"/>
</dbReference>
<gene>
    <name evidence="1" type="ORF">SPARVUS_LOCUS4108384</name>
</gene>
<comment type="caution">
    <text evidence="1">The sequence shown here is derived from an EMBL/GenBank/DDBJ whole genome shotgun (WGS) entry which is preliminary data.</text>
</comment>
<reference evidence="1" key="1">
    <citation type="submission" date="2023-05" db="EMBL/GenBank/DDBJ databases">
        <authorList>
            <person name="Stuckert A."/>
        </authorList>
    </citation>
    <scope>NUCLEOTIDE SEQUENCE</scope>
</reference>
<protein>
    <submittedName>
        <fullName evidence="1">Uncharacterized protein</fullName>
    </submittedName>
</protein>